<keyword evidence="3" id="KW-1185">Reference proteome</keyword>
<dbReference type="GO" id="GO:0003796">
    <property type="term" value="F:lysozyme activity"/>
    <property type="evidence" value="ECO:0007669"/>
    <property type="project" value="InterPro"/>
</dbReference>
<dbReference type="EMBL" id="FNNG01000020">
    <property type="protein sequence ID" value="SDX79232.1"/>
    <property type="molecule type" value="Genomic_DNA"/>
</dbReference>
<dbReference type="Pfam" id="PF01183">
    <property type="entry name" value="Glyco_hydro_25"/>
    <property type="match status" value="1"/>
</dbReference>
<dbReference type="PANTHER" id="PTHR34135:SF1">
    <property type="entry name" value="GLYCOSYL HYDROLASE FAMILY 25"/>
    <property type="match status" value="1"/>
</dbReference>
<name>A0A1H3EKD0_9FIRM</name>
<dbReference type="OrthoDB" id="5056238at2"/>
<dbReference type="InterPro" id="IPR017853">
    <property type="entry name" value="GH"/>
</dbReference>
<dbReference type="GO" id="GO:0016998">
    <property type="term" value="P:cell wall macromolecule catabolic process"/>
    <property type="evidence" value="ECO:0007669"/>
    <property type="project" value="InterPro"/>
</dbReference>
<organism evidence="2 3">
    <name type="scientific">Tepidimicrobium xylanilyticum</name>
    <dbReference type="NCBI Taxonomy" id="1123352"/>
    <lineage>
        <taxon>Bacteria</taxon>
        <taxon>Bacillati</taxon>
        <taxon>Bacillota</taxon>
        <taxon>Tissierellia</taxon>
        <taxon>Tissierellales</taxon>
        <taxon>Tepidimicrobiaceae</taxon>
        <taxon>Tepidimicrobium</taxon>
    </lineage>
</organism>
<dbReference type="SUPFAM" id="SSF51445">
    <property type="entry name" value="(Trans)glycosidases"/>
    <property type="match status" value="1"/>
</dbReference>
<dbReference type="InterPro" id="IPR002053">
    <property type="entry name" value="Glyco_hydro_25"/>
</dbReference>
<protein>
    <submittedName>
        <fullName evidence="2">N-acetylmuramoyl-L-alanine amidase</fullName>
    </submittedName>
</protein>
<dbReference type="Gene3D" id="3.20.20.80">
    <property type="entry name" value="Glycosidases"/>
    <property type="match status" value="1"/>
</dbReference>
<evidence type="ECO:0000313" key="3">
    <source>
        <dbReference type="Proteomes" id="UP000198828"/>
    </source>
</evidence>
<accession>A0A1H3EKD0</accession>
<dbReference type="RefSeq" id="WP_159428720.1">
    <property type="nucleotide sequence ID" value="NZ_BSYN01000002.1"/>
</dbReference>
<dbReference type="GO" id="GO:0009253">
    <property type="term" value="P:peptidoglycan catabolic process"/>
    <property type="evidence" value="ECO:0007669"/>
    <property type="project" value="InterPro"/>
</dbReference>
<dbReference type="Proteomes" id="UP000198828">
    <property type="component" value="Unassembled WGS sequence"/>
</dbReference>
<gene>
    <name evidence="2" type="ORF">SAMN05660923_02947</name>
</gene>
<evidence type="ECO:0000256" key="1">
    <source>
        <dbReference type="ARBA" id="ARBA00010646"/>
    </source>
</evidence>
<dbReference type="CDD" id="cd06523">
    <property type="entry name" value="GH25_PlyB-like"/>
    <property type="match status" value="1"/>
</dbReference>
<reference evidence="2 3" key="1">
    <citation type="submission" date="2016-10" db="EMBL/GenBank/DDBJ databases">
        <authorList>
            <person name="de Groot N.N."/>
        </authorList>
    </citation>
    <scope>NUCLEOTIDE SEQUENCE [LARGE SCALE GENOMIC DNA]</scope>
    <source>
        <strain evidence="2 3">DSM 23310</strain>
    </source>
</reference>
<dbReference type="GO" id="GO:0016052">
    <property type="term" value="P:carbohydrate catabolic process"/>
    <property type="evidence" value="ECO:0007669"/>
    <property type="project" value="TreeGrafter"/>
</dbReference>
<proteinExistence type="inferred from homology"/>
<dbReference type="PROSITE" id="PS51904">
    <property type="entry name" value="GLYCOSYL_HYDROL_F25_2"/>
    <property type="match status" value="1"/>
</dbReference>
<comment type="similarity">
    <text evidence="1">Belongs to the glycosyl hydrolase 25 family.</text>
</comment>
<dbReference type="AlphaFoldDB" id="A0A1H3EKD0"/>
<dbReference type="PANTHER" id="PTHR34135">
    <property type="entry name" value="LYSOZYME"/>
    <property type="match status" value="1"/>
</dbReference>
<sequence>MIIDISHHQNPANMNYDKLAKQVKLVIIRTQYGSRTIDRRYKTHQREFQKRGVPTAAYAWVRGVSINDMRQEARDFYNRTKEFNPTFWFLDVEEISIKDMRAGIKAYVDELRKLGVKKVAAYIAHHLYKQLNLDLKDFDAIWIPHYGKNNGQVTSQPSFPCDIHQYTDKGRLEGYSGYLDLNRLMGTKPLEFFTGKEVVKVDKKDEMKKDKPSDWVKDDWNWAIEKGITDGRNPQGLATREQVVAMIKELRR</sequence>
<evidence type="ECO:0000313" key="2">
    <source>
        <dbReference type="EMBL" id="SDX79232.1"/>
    </source>
</evidence>